<dbReference type="NCBIfam" id="NF001908">
    <property type="entry name" value="PRK00668.1"/>
    <property type="match status" value="1"/>
</dbReference>
<gene>
    <name evidence="8 13" type="primary">ndk</name>
    <name evidence="13" type="ORF">MFLO_04880</name>
</gene>
<evidence type="ECO:0000256" key="7">
    <source>
        <dbReference type="ARBA" id="ARBA00023080"/>
    </source>
</evidence>
<feature type="binding site" evidence="8 9">
    <location>
        <position position="102"/>
    </location>
    <ligand>
        <name>ATP</name>
        <dbReference type="ChEBI" id="CHEBI:30616"/>
    </ligand>
</feature>
<dbReference type="Pfam" id="PF00334">
    <property type="entry name" value="NDK"/>
    <property type="match status" value="1"/>
</dbReference>
<feature type="binding site" evidence="8 9">
    <location>
        <position position="9"/>
    </location>
    <ligand>
        <name>ATP</name>
        <dbReference type="ChEBI" id="CHEBI:30616"/>
    </ligand>
</feature>
<proteinExistence type="inferred from homology"/>
<evidence type="ECO:0000259" key="12">
    <source>
        <dbReference type="SMART" id="SM00562"/>
    </source>
</evidence>
<evidence type="ECO:0000256" key="10">
    <source>
        <dbReference type="RuleBase" id="RU004011"/>
    </source>
</evidence>
<dbReference type="EMBL" id="AODF01000008">
    <property type="protein sequence ID" value="EUJ32928.1"/>
    <property type="molecule type" value="Genomic_DNA"/>
</dbReference>
<dbReference type="InterPro" id="IPR036850">
    <property type="entry name" value="NDK-like_dom_sf"/>
</dbReference>
<feature type="domain" description="Nucleoside diphosphate kinase-like" evidence="12">
    <location>
        <begin position="1"/>
        <end position="138"/>
    </location>
</feature>
<dbReference type="PROSITE" id="PS51374">
    <property type="entry name" value="NDPK_LIKE"/>
    <property type="match status" value="1"/>
</dbReference>
<keyword evidence="8" id="KW-0597">Phosphoprotein</keyword>
<protein>
    <recommendedName>
        <fullName evidence="8 11">Nucleoside diphosphate kinase</fullName>
        <shortName evidence="8">NDK</shortName>
        <shortName evidence="8">NDP kinase</shortName>
        <ecNumber evidence="8 11">2.7.4.6</ecNumber>
    </recommendedName>
    <alternativeName>
        <fullName evidence="8">Nucleoside-2-P kinase</fullName>
    </alternativeName>
</protein>
<keyword evidence="13" id="KW-0378">Hydrolase</keyword>
<evidence type="ECO:0000256" key="11">
    <source>
        <dbReference type="RuleBase" id="RU004013"/>
    </source>
</evidence>
<dbReference type="SMART" id="SM00562">
    <property type="entry name" value="NDK"/>
    <property type="match status" value="1"/>
</dbReference>
<evidence type="ECO:0000313" key="14">
    <source>
        <dbReference type="Proteomes" id="UP000019249"/>
    </source>
</evidence>
<evidence type="ECO:0000256" key="8">
    <source>
        <dbReference type="HAMAP-Rule" id="MF_00451"/>
    </source>
</evidence>
<sequence length="147" mass="16145">MERTYVMVKPDGVARGLTGKIVTRFEEKGLNLVAAKLLQIDLALAEEHYKEHASKPFFKDLISFITSGPVFAMVLEGDDAISIARKMMGATNPLEAVPGTIRADFGMHTNHNIIHGSDSPAAAEREIGLFFKSDELLTSKRADADWL</sequence>
<accession>A0ABN0RGH3</accession>
<dbReference type="CDD" id="cd04413">
    <property type="entry name" value="NDPk_I"/>
    <property type="match status" value="1"/>
</dbReference>
<dbReference type="PANTHER" id="PTHR11349">
    <property type="entry name" value="NUCLEOSIDE DIPHOSPHATE KINASE"/>
    <property type="match status" value="1"/>
</dbReference>
<dbReference type="GO" id="GO:0004550">
    <property type="term" value="F:nucleoside diphosphate kinase activity"/>
    <property type="evidence" value="ECO:0007669"/>
    <property type="project" value="UniProtKB-EC"/>
</dbReference>
<comment type="subcellular location">
    <subcellularLocation>
        <location evidence="8">Cytoplasm</location>
    </subcellularLocation>
</comment>
<keyword evidence="13" id="KW-0540">Nuclease</keyword>
<dbReference type="RefSeq" id="WP_036096657.1">
    <property type="nucleotide sequence ID" value="NZ_AODF01000008.1"/>
</dbReference>
<evidence type="ECO:0000256" key="4">
    <source>
        <dbReference type="ARBA" id="ARBA00022741"/>
    </source>
</evidence>
<evidence type="ECO:0000313" key="13">
    <source>
        <dbReference type="EMBL" id="EUJ32928.1"/>
    </source>
</evidence>
<dbReference type="Gene3D" id="3.30.70.141">
    <property type="entry name" value="Nucleoside diphosphate kinase-like domain"/>
    <property type="match status" value="1"/>
</dbReference>
<dbReference type="EC" id="2.7.4.6" evidence="8 11"/>
<comment type="catalytic activity">
    <reaction evidence="8">
        <text>a ribonucleoside 5'-diphosphate + ATP = a ribonucleoside 5'-triphosphate + ADP</text>
        <dbReference type="Rhea" id="RHEA:18113"/>
        <dbReference type="ChEBI" id="CHEBI:30616"/>
        <dbReference type="ChEBI" id="CHEBI:57930"/>
        <dbReference type="ChEBI" id="CHEBI:61557"/>
        <dbReference type="ChEBI" id="CHEBI:456216"/>
        <dbReference type="EC" id="2.7.4.6"/>
    </reaction>
</comment>
<dbReference type="Proteomes" id="UP000019249">
    <property type="component" value="Unassembled WGS sequence"/>
</dbReference>
<keyword evidence="8" id="KW-0963">Cytoplasm</keyword>
<feature type="binding site" evidence="8 9">
    <location>
        <position position="91"/>
    </location>
    <ligand>
        <name>ATP</name>
        <dbReference type="ChEBI" id="CHEBI:30616"/>
    </ligand>
</feature>
<reference evidence="13 14" key="1">
    <citation type="journal article" date="2014" name="Int. J. Syst. Evol. Microbiol.">
        <title>Listeria floridensis sp. nov., Listeria aquatica sp. nov., Listeria cornellensis sp. nov., Listeria riparia sp. nov. and Listeria grandensis sp. nov., from agricultural and natural environments.</title>
        <authorList>
            <person name="den Bakker H.C."/>
            <person name="Warchocki S."/>
            <person name="Wright E.M."/>
            <person name="Allred A.F."/>
            <person name="Ahlstrom C."/>
            <person name="Manuel C.S."/>
            <person name="Stasiewicz M.J."/>
            <person name="Burrell A."/>
            <person name="Roof S."/>
            <person name="Strawn L."/>
            <person name="Fortes E.D."/>
            <person name="Nightingale K.K."/>
            <person name="Kephart D."/>
            <person name="Wiedmann M."/>
        </authorList>
    </citation>
    <scope>NUCLEOTIDE SEQUENCE [LARGE SCALE GENOMIC DNA]</scope>
    <source>
        <strain evidence="13 14">FSL S10-1187</strain>
    </source>
</reference>
<evidence type="ECO:0000256" key="9">
    <source>
        <dbReference type="PROSITE-ProRule" id="PRU00706"/>
    </source>
</evidence>
<keyword evidence="14" id="KW-1185">Reference proteome</keyword>
<comment type="function">
    <text evidence="8">Major role in the synthesis of nucleoside triphosphates other than ATP. The ATP gamma phosphate is transferred to the NDP beta phosphate via a ping-pong mechanism, using a phosphorylated active-site intermediate.</text>
</comment>
<comment type="subunit">
    <text evidence="8">Homotetramer.</text>
</comment>
<evidence type="ECO:0000256" key="6">
    <source>
        <dbReference type="ARBA" id="ARBA00022840"/>
    </source>
</evidence>
<comment type="catalytic activity">
    <reaction evidence="8 11">
        <text>a 2'-deoxyribonucleoside 5'-diphosphate + ATP = a 2'-deoxyribonucleoside 5'-triphosphate + ADP</text>
        <dbReference type="Rhea" id="RHEA:44640"/>
        <dbReference type="ChEBI" id="CHEBI:30616"/>
        <dbReference type="ChEBI" id="CHEBI:61560"/>
        <dbReference type="ChEBI" id="CHEBI:73316"/>
        <dbReference type="ChEBI" id="CHEBI:456216"/>
        <dbReference type="EC" id="2.7.4.6"/>
    </reaction>
</comment>
<keyword evidence="4 8" id="KW-0547">Nucleotide-binding</keyword>
<keyword evidence="13" id="KW-0255">Endonuclease</keyword>
<keyword evidence="6 8" id="KW-0067">ATP-binding</keyword>
<evidence type="ECO:0000256" key="1">
    <source>
        <dbReference type="ARBA" id="ARBA00001946"/>
    </source>
</evidence>
<comment type="similarity">
    <text evidence="2 8 9 10">Belongs to the NDK family.</text>
</comment>
<evidence type="ECO:0000256" key="3">
    <source>
        <dbReference type="ARBA" id="ARBA00022679"/>
    </source>
</evidence>
<organism evidence="13 14">
    <name type="scientific">Listeria floridensis FSL S10-1187</name>
    <dbReference type="NCBI Taxonomy" id="1265817"/>
    <lineage>
        <taxon>Bacteria</taxon>
        <taxon>Bacillati</taxon>
        <taxon>Bacillota</taxon>
        <taxon>Bacilli</taxon>
        <taxon>Bacillales</taxon>
        <taxon>Listeriaceae</taxon>
        <taxon>Listeria</taxon>
    </lineage>
</organism>
<evidence type="ECO:0000256" key="2">
    <source>
        <dbReference type="ARBA" id="ARBA00008142"/>
    </source>
</evidence>
<dbReference type="InterPro" id="IPR001564">
    <property type="entry name" value="Nucleoside_diP_kinase"/>
</dbReference>
<comment type="caution">
    <text evidence="13">The sequence shown here is derived from an EMBL/GenBank/DDBJ whole genome shotgun (WGS) entry which is preliminary data.</text>
</comment>
<dbReference type="PROSITE" id="PS00469">
    <property type="entry name" value="NDPK"/>
    <property type="match status" value="1"/>
</dbReference>
<comment type="cofactor">
    <cofactor evidence="1 8">
        <name>Mg(2+)</name>
        <dbReference type="ChEBI" id="CHEBI:18420"/>
    </cofactor>
</comment>
<feature type="binding site" evidence="8 9">
    <location>
        <position position="112"/>
    </location>
    <ligand>
        <name>ATP</name>
        <dbReference type="ChEBI" id="CHEBI:30616"/>
    </ligand>
</feature>
<keyword evidence="7 8" id="KW-0546">Nucleotide metabolism</keyword>
<dbReference type="InterPro" id="IPR023005">
    <property type="entry name" value="Nucleoside_diP_kinase_AS"/>
</dbReference>
<feature type="active site" description="Pros-phosphohistidine intermediate" evidence="8 9">
    <location>
        <position position="115"/>
    </location>
</feature>
<dbReference type="InterPro" id="IPR034907">
    <property type="entry name" value="NDK-like_dom"/>
</dbReference>
<dbReference type="SUPFAM" id="SSF54919">
    <property type="entry name" value="Nucleoside diphosphate kinase, NDK"/>
    <property type="match status" value="1"/>
</dbReference>
<keyword evidence="8" id="KW-0479">Metal-binding</keyword>
<dbReference type="GO" id="GO:0004519">
    <property type="term" value="F:endonuclease activity"/>
    <property type="evidence" value="ECO:0007669"/>
    <property type="project" value="UniProtKB-KW"/>
</dbReference>
<evidence type="ECO:0000256" key="5">
    <source>
        <dbReference type="ARBA" id="ARBA00022777"/>
    </source>
</evidence>
<dbReference type="PRINTS" id="PR01243">
    <property type="entry name" value="NUCDPKINASE"/>
</dbReference>
<keyword evidence="3 8" id="KW-0808">Transferase</keyword>
<feature type="binding site" evidence="8 9">
    <location>
        <position position="57"/>
    </location>
    <ligand>
        <name>ATP</name>
        <dbReference type="ChEBI" id="CHEBI:30616"/>
    </ligand>
</feature>
<name>A0ABN0RGH3_9LIST</name>
<keyword evidence="5 8" id="KW-0418">Kinase</keyword>
<dbReference type="HAMAP" id="MF_00451">
    <property type="entry name" value="NDP_kinase"/>
    <property type="match status" value="1"/>
</dbReference>
<feature type="binding site" evidence="8 9">
    <location>
        <position position="85"/>
    </location>
    <ligand>
        <name>ATP</name>
        <dbReference type="ChEBI" id="CHEBI:30616"/>
    </ligand>
</feature>
<keyword evidence="8" id="KW-0460">Magnesium</keyword>